<dbReference type="Gene3D" id="3.30.2020.30">
    <property type="match status" value="1"/>
</dbReference>
<accession>A0ABV3PSF7</accession>
<dbReference type="SUPFAM" id="SSF51197">
    <property type="entry name" value="Clavaminate synthase-like"/>
    <property type="match status" value="1"/>
</dbReference>
<dbReference type="Pfam" id="PF02668">
    <property type="entry name" value="TauD"/>
    <property type="match status" value="1"/>
</dbReference>
<dbReference type="PANTHER" id="PTHR10696">
    <property type="entry name" value="GAMMA-BUTYROBETAINE HYDROXYLASE-RELATED"/>
    <property type="match status" value="1"/>
</dbReference>
<dbReference type="Proteomes" id="UP001555786">
    <property type="component" value="Unassembled WGS sequence"/>
</dbReference>
<keyword evidence="17" id="KW-1185">Reference proteome</keyword>
<dbReference type="InterPro" id="IPR012775">
    <property type="entry name" value="GBBH-like"/>
</dbReference>
<dbReference type="InterPro" id="IPR050411">
    <property type="entry name" value="AlphaKG_dependent_hydroxylases"/>
</dbReference>
<sequence length="385" mass="42516">MTAETIEILDKGRALRVCWSDGESARFHAIWLRDNALDPRTRSSANGQRLITVLDIPADTVIASAELTVGGDIAITFAPEQHQAVFPAFWLREHGYDKPAPAGNGWLGPEIEPWDAGLQGQVPTASYDRLRQDRAALGAWLGAVQRFGFAVVTDMPTHSGGLCEVADLFGYVRETNYGRWFEVRAEVNPTNLAYTNLGLQAHTDNPYRDPVPTLQLLACLENSVEGGDSIVVDGFAVARRLQAEDPKAFDLLSRHAVRFEYAGSSGVCLRSKRPFIELGPDGEMIAIRFNNRSAAAFTDIPYEEMAAFYAAYRLFAEILEDPAMEVSFKLRPGELFIVDNTRVMHARKAFSGSGKRWLQGCYADKDGLLSTLAAIRAETRREAAE</sequence>
<keyword evidence="6 16" id="KW-0223">Dioxygenase</keyword>
<comment type="function">
    <text evidence="12">Converts trimethyllysine (TML) into hydroxytrimethyllysine (HTML).</text>
</comment>
<dbReference type="InterPro" id="IPR010376">
    <property type="entry name" value="GBBH-like_N"/>
</dbReference>
<evidence type="ECO:0000256" key="8">
    <source>
        <dbReference type="ARBA" id="ARBA00023004"/>
    </source>
</evidence>
<feature type="domain" description="Gamma-butyrobetaine hydroxylase-like N-terminal" evidence="15">
    <location>
        <begin position="9"/>
        <end position="92"/>
    </location>
</feature>
<dbReference type="PANTHER" id="PTHR10696:SF51">
    <property type="entry name" value="TRIMETHYLLYSINE DIOXYGENASE, MITOCHONDRIAL"/>
    <property type="match status" value="1"/>
</dbReference>
<evidence type="ECO:0000259" key="15">
    <source>
        <dbReference type="Pfam" id="PF06155"/>
    </source>
</evidence>
<evidence type="ECO:0000313" key="17">
    <source>
        <dbReference type="Proteomes" id="UP001555786"/>
    </source>
</evidence>
<feature type="domain" description="TauD/TfdA-like" evidence="14">
    <location>
        <begin position="122"/>
        <end position="362"/>
    </location>
</feature>
<dbReference type="EMBL" id="JBFNQD010000009">
    <property type="protein sequence ID" value="MEW9308577.1"/>
    <property type="molecule type" value="Genomic_DNA"/>
</dbReference>
<dbReference type="CDD" id="cd00250">
    <property type="entry name" value="CAS_like"/>
    <property type="match status" value="1"/>
</dbReference>
<comment type="caution">
    <text evidence="16">The sequence shown here is derived from an EMBL/GenBank/DDBJ whole genome shotgun (WGS) entry which is preliminary data.</text>
</comment>
<evidence type="ECO:0000256" key="4">
    <source>
        <dbReference type="ARBA" id="ARBA00012267"/>
    </source>
</evidence>
<evidence type="ECO:0000256" key="9">
    <source>
        <dbReference type="ARBA" id="ARBA00030363"/>
    </source>
</evidence>
<name>A0ABV3PSF7_9HYPH</name>
<comment type="cofactor">
    <cofactor evidence="2">
        <name>L-ascorbate</name>
        <dbReference type="ChEBI" id="CHEBI:38290"/>
    </cofactor>
</comment>
<keyword evidence="5" id="KW-0479">Metal-binding</keyword>
<dbReference type="GO" id="GO:0008336">
    <property type="term" value="F:gamma-butyrobetaine dioxygenase activity"/>
    <property type="evidence" value="ECO:0007669"/>
    <property type="project" value="UniProtKB-EC"/>
</dbReference>
<dbReference type="Gene3D" id="3.60.130.10">
    <property type="entry name" value="Clavaminate synthase-like"/>
    <property type="match status" value="1"/>
</dbReference>
<comment type="similarity">
    <text evidence="3">Belongs to the gamma-BBH/TMLD family.</text>
</comment>
<evidence type="ECO:0000256" key="1">
    <source>
        <dbReference type="ARBA" id="ARBA00001954"/>
    </source>
</evidence>
<proteinExistence type="inferred from homology"/>
<evidence type="ECO:0000256" key="3">
    <source>
        <dbReference type="ARBA" id="ARBA00008654"/>
    </source>
</evidence>
<dbReference type="NCBIfam" id="TIGR02409">
    <property type="entry name" value="carnitine_bodg"/>
    <property type="match status" value="1"/>
</dbReference>
<dbReference type="InterPro" id="IPR003819">
    <property type="entry name" value="TauD/TfdA-like"/>
</dbReference>
<comment type="cofactor">
    <cofactor evidence="1">
        <name>Fe(2+)</name>
        <dbReference type="ChEBI" id="CHEBI:29033"/>
    </cofactor>
</comment>
<evidence type="ECO:0000256" key="12">
    <source>
        <dbReference type="ARBA" id="ARBA00046008"/>
    </source>
</evidence>
<organism evidence="16 17">
    <name type="scientific">Labrys neptuniae</name>
    <dbReference type="NCBI Taxonomy" id="376174"/>
    <lineage>
        <taxon>Bacteria</taxon>
        <taxon>Pseudomonadati</taxon>
        <taxon>Pseudomonadota</taxon>
        <taxon>Alphaproteobacteria</taxon>
        <taxon>Hyphomicrobiales</taxon>
        <taxon>Xanthobacteraceae</taxon>
        <taxon>Labrys</taxon>
    </lineage>
</organism>
<evidence type="ECO:0000313" key="16">
    <source>
        <dbReference type="EMBL" id="MEW9308577.1"/>
    </source>
</evidence>
<evidence type="ECO:0000256" key="2">
    <source>
        <dbReference type="ARBA" id="ARBA00001961"/>
    </source>
</evidence>
<evidence type="ECO:0000256" key="11">
    <source>
        <dbReference type="ARBA" id="ARBA00032283"/>
    </source>
</evidence>
<keyword evidence="8" id="KW-0408">Iron</keyword>
<comment type="catalytic activity">
    <reaction evidence="13">
        <text>N(6),N(6),N(6)-trimethyl-L-lysine + 2-oxoglutarate + O2 = (3S)-3-hydroxy-N(6),N(6),N(6)-trimethyl-L-lysine + succinate + CO2</text>
        <dbReference type="Rhea" id="RHEA:14181"/>
        <dbReference type="ChEBI" id="CHEBI:15379"/>
        <dbReference type="ChEBI" id="CHEBI:16526"/>
        <dbReference type="ChEBI" id="CHEBI:16810"/>
        <dbReference type="ChEBI" id="CHEBI:30031"/>
        <dbReference type="ChEBI" id="CHEBI:58100"/>
        <dbReference type="ChEBI" id="CHEBI:141499"/>
        <dbReference type="EC" id="1.14.11.8"/>
    </reaction>
</comment>
<evidence type="ECO:0000259" key="14">
    <source>
        <dbReference type="Pfam" id="PF02668"/>
    </source>
</evidence>
<dbReference type="Pfam" id="PF06155">
    <property type="entry name" value="GBBH-like_N"/>
    <property type="match status" value="1"/>
</dbReference>
<dbReference type="InterPro" id="IPR042098">
    <property type="entry name" value="TauD-like_sf"/>
</dbReference>
<dbReference type="InterPro" id="IPR038492">
    <property type="entry name" value="GBBH-like_N_sf"/>
</dbReference>
<dbReference type="EC" id="1.14.11.8" evidence="4"/>
<evidence type="ECO:0000256" key="10">
    <source>
        <dbReference type="ARBA" id="ARBA00031778"/>
    </source>
</evidence>
<dbReference type="RefSeq" id="WP_367625584.1">
    <property type="nucleotide sequence ID" value="NZ_JBFNQD010000009.1"/>
</dbReference>
<evidence type="ECO:0000256" key="5">
    <source>
        <dbReference type="ARBA" id="ARBA00022723"/>
    </source>
</evidence>
<evidence type="ECO:0000256" key="13">
    <source>
        <dbReference type="ARBA" id="ARBA00049334"/>
    </source>
</evidence>
<keyword evidence="7 16" id="KW-0560">Oxidoreductase</keyword>
<gene>
    <name evidence="16" type="ORF">ABXS05_23690</name>
</gene>
<evidence type="ECO:0000256" key="7">
    <source>
        <dbReference type="ARBA" id="ARBA00023002"/>
    </source>
</evidence>
<protein>
    <recommendedName>
        <fullName evidence="4">trimethyllysine dioxygenase</fullName>
        <ecNumber evidence="4">1.14.11.8</ecNumber>
    </recommendedName>
    <alternativeName>
        <fullName evidence="10">Epsilon-trimethyllysine 2-oxoglutarate dioxygenase</fullName>
    </alternativeName>
    <alternativeName>
        <fullName evidence="9">TML hydroxylase</fullName>
    </alternativeName>
    <alternativeName>
        <fullName evidence="11">TML-alpha-ketoglutarate dioxygenase</fullName>
    </alternativeName>
</protein>
<evidence type="ECO:0000256" key="6">
    <source>
        <dbReference type="ARBA" id="ARBA00022964"/>
    </source>
</evidence>
<reference evidence="16 17" key="1">
    <citation type="submission" date="2024-07" db="EMBL/GenBank/DDBJ databases">
        <title>Description of Labrys sedimenti sp. nov., isolated from a diclofenac-degrading enrichment culture.</title>
        <authorList>
            <person name="Tancsics A."/>
            <person name="Csepanyi A."/>
        </authorList>
    </citation>
    <scope>NUCLEOTIDE SEQUENCE [LARGE SCALE GENOMIC DNA]</scope>
    <source>
        <strain evidence="16 17">LMG 23578</strain>
    </source>
</reference>